<dbReference type="AlphaFoldDB" id="A0A5Q4BK86"/>
<dbReference type="EMBL" id="PUHP01000932">
    <property type="protein sequence ID" value="TQN67378.1"/>
    <property type="molecule type" value="Genomic_DNA"/>
</dbReference>
<name>A0A5Q4BK86_9PEZI</name>
<protein>
    <submittedName>
        <fullName evidence="2">Uncharacterized protein</fullName>
    </submittedName>
</protein>
<proteinExistence type="predicted"/>
<sequence length="122" mass="14332">MIPTRKSHVRALNTSRWKNDAEKGHQEVQRQSRTAATSPSRRDAQGVSALFARYRNRPSRVQKQYPWRWDSPPKKQARLQLVWRCRPRPHRRTHRHGGTQPNSANCNLDHLLTSIARRHCPS</sequence>
<evidence type="ECO:0000256" key="1">
    <source>
        <dbReference type="SAM" id="MobiDB-lite"/>
    </source>
</evidence>
<evidence type="ECO:0000313" key="2">
    <source>
        <dbReference type="EMBL" id="TQN67378.1"/>
    </source>
</evidence>
<comment type="caution">
    <text evidence="2">The sequence shown here is derived from an EMBL/GenBank/DDBJ whole genome shotgun (WGS) entry which is preliminary data.</text>
</comment>
<feature type="compositionally biased region" description="Basic and acidic residues" evidence="1">
    <location>
        <begin position="17"/>
        <end position="30"/>
    </location>
</feature>
<accession>A0A5Q4BK86</accession>
<keyword evidence="3" id="KW-1185">Reference proteome</keyword>
<organism evidence="2 3">
    <name type="scientific">Colletotrichum shisoi</name>
    <dbReference type="NCBI Taxonomy" id="2078593"/>
    <lineage>
        <taxon>Eukaryota</taxon>
        <taxon>Fungi</taxon>
        <taxon>Dikarya</taxon>
        <taxon>Ascomycota</taxon>
        <taxon>Pezizomycotina</taxon>
        <taxon>Sordariomycetes</taxon>
        <taxon>Hypocreomycetidae</taxon>
        <taxon>Glomerellales</taxon>
        <taxon>Glomerellaceae</taxon>
        <taxon>Colletotrichum</taxon>
        <taxon>Colletotrichum destructivum species complex</taxon>
    </lineage>
</organism>
<dbReference type="Proteomes" id="UP000326340">
    <property type="component" value="Unassembled WGS sequence"/>
</dbReference>
<reference evidence="2 3" key="1">
    <citation type="journal article" date="2019" name="Sci. Rep.">
        <title>Colletotrichum shisoi sp. nov., an anthracnose pathogen of Perilla frutescens in Japan: molecular phylogenetic, morphological and genomic evidence.</title>
        <authorList>
            <person name="Gan P."/>
            <person name="Tsushima A."/>
            <person name="Hiroyama R."/>
            <person name="Narusaka M."/>
            <person name="Takano Y."/>
            <person name="Narusaka Y."/>
            <person name="Kawaradani M."/>
            <person name="Damm U."/>
            <person name="Shirasu K."/>
        </authorList>
    </citation>
    <scope>NUCLEOTIDE SEQUENCE [LARGE SCALE GENOMIC DNA]</scope>
    <source>
        <strain evidence="2 3">PG-2018a</strain>
    </source>
</reference>
<evidence type="ECO:0000313" key="3">
    <source>
        <dbReference type="Proteomes" id="UP000326340"/>
    </source>
</evidence>
<dbReference type="OrthoDB" id="10529057at2759"/>
<gene>
    <name evidence="2" type="ORF">CSHISOI_08061</name>
</gene>
<feature type="region of interest" description="Disordered" evidence="1">
    <location>
        <begin position="1"/>
        <end position="46"/>
    </location>
</feature>